<dbReference type="RefSeq" id="WP_289585035.1">
    <property type="nucleotide sequence ID" value="NZ_JBHSFT010000040.1"/>
</dbReference>
<organism evidence="2 3">
    <name type="scientific">Oceanobacillus aidingensis</name>
    <dbReference type="NCBI Taxonomy" id="645964"/>
    <lineage>
        <taxon>Bacteria</taxon>
        <taxon>Bacillati</taxon>
        <taxon>Bacillota</taxon>
        <taxon>Bacilli</taxon>
        <taxon>Bacillales</taxon>
        <taxon>Bacillaceae</taxon>
        <taxon>Oceanobacillus</taxon>
    </lineage>
</organism>
<feature type="transmembrane region" description="Helical" evidence="1">
    <location>
        <begin position="106"/>
        <end position="127"/>
    </location>
</feature>
<keyword evidence="3" id="KW-1185">Reference proteome</keyword>
<feature type="transmembrane region" description="Helical" evidence="1">
    <location>
        <begin position="147"/>
        <end position="172"/>
    </location>
</feature>
<accession>A0ABV9K0C1</accession>
<dbReference type="Pfam" id="PF12730">
    <property type="entry name" value="ABC2_membrane_4"/>
    <property type="match status" value="1"/>
</dbReference>
<gene>
    <name evidence="2" type="ORF">ACFO3P_15175</name>
</gene>
<evidence type="ECO:0000313" key="2">
    <source>
        <dbReference type="EMBL" id="MFC4663519.1"/>
    </source>
</evidence>
<protein>
    <submittedName>
        <fullName evidence="2">ABC transporter permease</fullName>
    </submittedName>
</protein>
<dbReference type="EMBL" id="JBHSFT010000040">
    <property type="protein sequence ID" value="MFC4663519.1"/>
    <property type="molecule type" value="Genomic_DNA"/>
</dbReference>
<proteinExistence type="predicted"/>
<keyword evidence="1" id="KW-0812">Transmembrane</keyword>
<feature type="transmembrane region" description="Helical" evidence="1">
    <location>
        <begin position="179"/>
        <end position="196"/>
    </location>
</feature>
<keyword evidence="1" id="KW-1133">Transmembrane helix</keyword>
<dbReference type="Proteomes" id="UP001595988">
    <property type="component" value="Unassembled WGS sequence"/>
</dbReference>
<sequence>MRNIIQAEYKKIFFLTFSKVFLTFTIGISLLIGVIFAVTTNVTQGTAITDLSVMEVVSANMLGVDLASILLIIFTALTISREFTAETIYTSLAAVPNRKKLFLGKYLIFFLLSIAVSILTVALTYLSSQLILMVNNMSFASLADSDIRQFVFGVLLMPVFYCLLTVAATILFKNSGGGIAFSIIILAIPALIQMFPDSLQKVFLPILPQSAIHSLSGTAGAESFEATGAITSMTILILWLVITSVIAIFSFQRRDF</sequence>
<evidence type="ECO:0000256" key="1">
    <source>
        <dbReference type="SAM" id="Phobius"/>
    </source>
</evidence>
<keyword evidence="1" id="KW-0472">Membrane</keyword>
<feature type="transmembrane region" description="Helical" evidence="1">
    <location>
        <begin position="229"/>
        <end position="251"/>
    </location>
</feature>
<feature type="transmembrane region" description="Helical" evidence="1">
    <location>
        <begin position="58"/>
        <end position="79"/>
    </location>
</feature>
<name>A0ABV9K0C1_9BACI</name>
<reference evidence="3" key="1">
    <citation type="journal article" date="2019" name="Int. J. Syst. Evol. Microbiol.">
        <title>The Global Catalogue of Microorganisms (GCM) 10K type strain sequencing project: providing services to taxonomists for standard genome sequencing and annotation.</title>
        <authorList>
            <consortium name="The Broad Institute Genomics Platform"/>
            <consortium name="The Broad Institute Genome Sequencing Center for Infectious Disease"/>
            <person name="Wu L."/>
            <person name="Ma J."/>
        </authorList>
    </citation>
    <scope>NUCLEOTIDE SEQUENCE [LARGE SCALE GENOMIC DNA]</scope>
    <source>
        <strain evidence="3">CCUG 37257</strain>
    </source>
</reference>
<feature type="transmembrane region" description="Helical" evidence="1">
    <location>
        <begin position="12"/>
        <end position="38"/>
    </location>
</feature>
<comment type="caution">
    <text evidence="2">The sequence shown here is derived from an EMBL/GenBank/DDBJ whole genome shotgun (WGS) entry which is preliminary data.</text>
</comment>
<dbReference type="PANTHER" id="PTHR37305:SF1">
    <property type="entry name" value="MEMBRANE PROTEIN"/>
    <property type="match status" value="1"/>
</dbReference>
<evidence type="ECO:0000313" key="3">
    <source>
        <dbReference type="Proteomes" id="UP001595988"/>
    </source>
</evidence>
<dbReference type="PANTHER" id="PTHR37305">
    <property type="entry name" value="INTEGRAL MEMBRANE PROTEIN-RELATED"/>
    <property type="match status" value="1"/>
</dbReference>